<dbReference type="InterPro" id="IPR050334">
    <property type="entry name" value="Molybdenum_import_ModC"/>
</dbReference>
<reference evidence="4" key="2">
    <citation type="submission" date="2021-04" db="EMBL/GenBank/DDBJ databases">
        <authorList>
            <person name="Gilroy R."/>
        </authorList>
    </citation>
    <scope>NUCLEOTIDE SEQUENCE</scope>
    <source>
        <strain evidence="4">ChiGjej6B6-1540</strain>
    </source>
</reference>
<proteinExistence type="predicted"/>
<dbReference type="SUPFAM" id="SSF52540">
    <property type="entry name" value="P-loop containing nucleoside triphosphate hydrolases"/>
    <property type="match status" value="1"/>
</dbReference>
<dbReference type="PROSITE" id="PS00211">
    <property type="entry name" value="ABC_TRANSPORTER_1"/>
    <property type="match status" value="1"/>
</dbReference>
<dbReference type="Proteomes" id="UP000824192">
    <property type="component" value="Unassembled WGS sequence"/>
</dbReference>
<dbReference type="GO" id="GO:0016887">
    <property type="term" value="F:ATP hydrolysis activity"/>
    <property type="evidence" value="ECO:0007669"/>
    <property type="project" value="InterPro"/>
</dbReference>
<gene>
    <name evidence="4" type="ORF">H9868_07375</name>
</gene>
<dbReference type="InterPro" id="IPR017871">
    <property type="entry name" value="ABC_transporter-like_CS"/>
</dbReference>
<sequence>MSLLVEIRKNFGSFRLDVSFETRDGVLGLLGASGCGKSMTLRCIAGIVRPDAGRIVLDGKVLFDKEKGIDLPPQKRGVGLLFQNYALFPHMTVGENLRAGMTGSRKEKEEQLTALVERLGLQGLERRRPAQLSGGQQQRVALGRILAAKPGVLLLDEPLSALDSYLRWQVELELLDTLKTFDGPVVLVTHSRDEVARLCRDVCVLDRGKSEEMRTVSQLLHAPDTVASCLLSGCKNLSRASVCPDGRVEALDWGVTLTCDRPLPGGLTHVAIHARDLRLVQSTGENVLPCRCGGVLDQGEKPILLMDLPGGGRLRVDGARPVPSEGHPCLLHLPPQRLLLLTGGNENISC</sequence>
<dbReference type="Pfam" id="PF00005">
    <property type="entry name" value="ABC_tran"/>
    <property type="match status" value="1"/>
</dbReference>
<dbReference type="InterPro" id="IPR003593">
    <property type="entry name" value="AAA+_ATPase"/>
</dbReference>
<comment type="caution">
    <text evidence="4">The sequence shown here is derived from an EMBL/GenBank/DDBJ whole genome shotgun (WGS) entry which is preliminary data.</text>
</comment>
<accession>A0A9D1RVF7</accession>
<dbReference type="AlphaFoldDB" id="A0A9D1RVF7"/>
<dbReference type="PANTHER" id="PTHR43514:SF1">
    <property type="entry name" value="SULFATE_THIOSULFATE IMPORT ATP-BINDING PROTEIN CYSA"/>
    <property type="match status" value="1"/>
</dbReference>
<evidence type="ECO:0000256" key="1">
    <source>
        <dbReference type="ARBA" id="ARBA00022741"/>
    </source>
</evidence>
<dbReference type="GO" id="GO:0005524">
    <property type="term" value="F:ATP binding"/>
    <property type="evidence" value="ECO:0007669"/>
    <property type="project" value="UniProtKB-KW"/>
</dbReference>
<evidence type="ECO:0000313" key="5">
    <source>
        <dbReference type="Proteomes" id="UP000824192"/>
    </source>
</evidence>
<evidence type="ECO:0000256" key="2">
    <source>
        <dbReference type="ARBA" id="ARBA00022840"/>
    </source>
</evidence>
<dbReference type="Gene3D" id="3.40.50.300">
    <property type="entry name" value="P-loop containing nucleotide triphosphate hydrolases"/>
    <property type="match status" value="1"/>
</dbReference>
<dbReference type="EMBL" id="DXGA01000157">
    <property type="protein sequence ID" value="HIW94345.1"/>
    <property type="molecule type" value="Genomic_DNA"/>
</dbReference>
<dbReference type="SMART" id="SM00382">
    <property type="entry name" value="AAA"/>
    <property type="match status" value="1"/>
</dbReference>
<dbReference type="InterPro" id="IPR003439">
    <property type="entry name" value="ABC_transporter-like_ATP-bd"/>
</dbReference>
<evidence type="ECO:0000259" key="3">
    <source>
        <dbReference type="PROSITE" id="PS50893"/>
    </source>
</evidence>
<name>A0A9D1RVF7_9FIRM</name>
<keyword evidence="1" id="KW-0547">Nucleotide-binding</keyword>
<organism evidence="4 5">
    <name type="scientific">Candidatus Flavonifractor merdipullorum</name>
    <dbReference type="NCBI Taxonomy" id="2838590"/>
    <lineage>
        <taxon>Bacteria</taxon>
        <taxon>Bacillati</taxon>
        <taxon>Bacillota</taxon>
        <taxon>Clostridia</taxon>
        <taxon>Eubacteriales</taxon>
        <taxon>Oscillospiraceae</taxon>
        <taxon>Flavonifractor</taxon>
    </lineage>
</organism>
<dbReference type="InterPro" id="IPR027417">
    <property type="entry name" value="P-loop_NTPase"/>
</dbReference>
<evidence type="ECO:0000313" key="4">
    <source>
        <dbReference type="EMBL" id="HIW94345.1"/>
    </source>
</evidence>
<protein>
    <submittedName>
        <fullName evidence="4">ATP-binding cassette domain-containing protein</fullName>
    </submittedName>
</protein>
<dbReference type="PROSITE" id="PS50893">
    <property type="entry name" value="ABC_TRANSPORTER_2"/>
    <property type="match status" value="1"/>
</dbReference>
<keyword evidence="2 4" id="KW-0067">ATP-binding</keyword>
<dbReference type="PANTHER" id="PTHR43514">
    <property type="entry name" value="ABC TRANSPORTER I FAMILY MEMBER 10"/>
    <property type="match status" value="1"/>
</dbReference>
<reference evidence="4" key="1">
    <citation type="journal article" date="2021" name="PeerJ">
        <title>Extensive microbial diversity within the chicken gut microbiome revealed by metagenomics and culture.</title>
        <authorList>
            <person name="Gilroy R."/>
            <person name="Ravi A."/>
            <person name="Getino M."/>
            <person name="Pursley I."/>
            <person name="Horton D.L."/>
            <person name="Alikhan N.F."/>
            <person name="Baker D."/>
            <person name="Gharbi K."/>
            <person name="Hall N."/>
            <person name="Watson M."/>
            <person name="Adriaenssens E.M."/>
            <person name="Foster-Nyarko E."/>
            <person name="Jarju S."/>
            <person name="Secka A."/>
            <person name="Antonio M."/>
            <person name="Oren A."/>
            <person name="Chaudhuri R.R."/>
            <person name="La Ragione R."/>
            <person name="Hildebrand F."/>
            <person name="Pallen M.J."/>
        </authorList>
    </citation>
    <scope>NUCLEOTIDE SEQUENCE</scope>
    <source>
        <strain evidence="4">ChiGjej6B6-1540</strain>
    </source>
</reference>
<feature type="domain" description="ABC transporter" evidence="3">
    <location>
        <begin position="2"/>
        <end position="232"/>
    </location>
</feature>